<accession>A0A1H6AGN1</accession>
<reference evidence="4" key="1">
    <citation type="submission" date="2016-10" db="EMBL/GenBank/DDBJ databases">
        <authorList>
            <person name="Varghese N."/>
            <person name="Submissions S."/>
        </authorList>
    </citation>
    <scope>NUCLEOTIDE SEQUENCE [LARGE SCALE GENOMIC DNA]</scope>
    <source>
        <strain evidence="4">DSM 17298</strain>
    </source>
</reference>
<proteinExistence type="predicted"/>
<evidence type="ECO:0000313" key="3">
    <source>
        <dbReference type="EMBL" id="SEG46916.1"/>
    </source>
</evidence>
<dbReference type="OrthoDB" id="838235at2"/>
<feature type="signal peptide" evidence="1">
    <location>
        <begin position="1"/>
        <end position="23"/>
    </location>
</feature>
<keyword evidence="1" id="KW-0732">Signal</keyword>
<organism evidence="3 4">
    <name type="scientific">Algoriphagus boritolerans DSM 17298 = JCM 18970</name>
    <dbReference type="NCBI Taxonomy" id="1120964"/>
    <lineage>
        <taxon>Bacteria</taxon>
        <taxon>Pseudomonadati</taxon>
        <taxon>Bacteroidota</taxon>
        <taxon>Cytophagia</taxon>
        <taxon>Cytophagales</taxon>
        <taxon>Cyclobacteriaceae</taxon>
        <taxon>Algoriphagus</taxon>
    </lineage>
</organism>
<feature type="chain" id="PRO_5009292673" evidence="1">
    <location>
        <begin position="24"/>
        <end position="308"/>
    </location>
</feature>
<dbReference type="Pfam" id="PF13349">
    <property type="entry name" value="DUF4097"/>
    <property type="match status" value="1"/>
</dbReference>
<dbReference type="RefSeq" id="WP_103926630.1">
    <property type="nucleotide sequence ID" value="NZ_FNVR01000043.1"/>
</dbReference>
<evidence type="ECO:0000256" key="1">
    <source>
        <dbReference type="SAM" id="SignalP"/>
    </source>
</evidence>
<dbReference type="EMBL" id="FNVR01000043">
    <property type="protein sequence ID" value="SEG46916.1"/>
    <property type="molecule type" value="Genomic_DNA"/>
</dbReference>
<dbReference type="AlphaFoldDB" id="A0A1H6AGN1"/>
<feature type="domain" description="DUF4097" evidence="2">
    <location>
        <begin position="150"/>
        <end position="306"/>
    </location>
</feature>
<keyword evidence="4" id="KW-1185">Reference proteome</keyword>
<dbReference type="Proteomes" id="UP000236736">
    <property type="component" value="Unassembled WGS sequence"/>
</dbReference>
<name>A0A1H6AGN1_9BACT</name>
<protein>
    <submittedName>
        <fullName evidence="3">Putative adhesin</fullName>
    </submittedName>
</protein>
<dbReference type="STRING" id="1120964.GCA_001313265_07291"/>
<gene>
    <name evidence="3" type="ORF">SAMN03080598_04081</name>
</gene>
<dbReference type="InterPro" id="IPR025164">
    <property type="entry name" value="Toastrack_DUF4097"/>
</dbReference>
<sequence length="308" mass="32550">MKTLYTKLSLVLILFLISAAAFAQNVIVDTKKTYPGIKKIEVNSGWLTVTYEGGSGSDVNLEAYLESNDTDQDIVFVTIGDVLKITHSRKQNNYSWNSRNKGYIHISGPEVMALDLKGSSGNITVENVKNENTYLQVSSGNLTATNLEGNLTIKATSGNLDVRDIKGNVNAGITSGNANFTGIIGNLDYESTSGSLEADNVTGELNVSLTSGNAKLNNIGSLGFIKFTSGNIRANNAGLGQNTQLSGTSGNFNIQTPSNLKSYNFSLKASSGNLKVGGTNSGKTLEIDNGASSWVRGNISSGNITIVN</sequence>
<evidence type="ECO:0000313" key="4">
    <source>
        <dbReference type="Proteomes" id="UP000236736"/>
    </source>
</evidence>
<evidence type="ECO:0000259" key="2">
    <source>
        <dbReference type="Pfam" id="PF13349"/>
    </source>
</evidence>